<gene>
    <name evidence="1" type="ORF">CDL12_16745</name>
</gene>
<dbReference type="AlphaFoldDB" id="A0A2G9GZG4"/>
<keyword evidence="2" id="KW-1185">Reference proteome</keyword>
<organism evidence="1 2">
    <name type="scientific">Handroanthus impetiginosus</name>
    <dbReference type="NCBI Taxonomy" id="429701"/>
    <lineage>
        <taxon>Eukaryota</taxon>
        <taxon>Viridiplantae</taxon>
        <taxon>Streptophyta</taxon>
        <taxon>Embryophyta</taxon>
        <taxon>Tracheophyta</taxon>
        <taxon>Spermatophyta</taxon>
        <taxon>Magnoliopsida</taxon>
        <taxon>eudicotyledons</taxon>
        <taxon>Gunneridae</taxon>
        <taxon>Pentapetalae</taxon>
        <taxon>asterids</taxon>
        <taxon>lamiids</taxon>
        <taxon>Lamiales</taxon>
        <taxon>Bignoniaceae</taxon>
        <taxon>Crescentiina</taxon>
        <taxon>Tabebuia alliance</taxon>
        <taxon>Handroanthus</taxon>
    </lineage>
</organism>
<accession>A0A2G9GZG4</accession>
<dbReference type="EMBL" id="NKXS01003164">
    <property type="protein sequence ID" value="PIN10658.1"/>
    <property type="molecule type" value="Genomic_DNA"/>
</dbReference>
<sequence>MDNEIGAEQLCGCNFWLMIVQDNEVVSSSRLFLFGILSSNIQLRYNNIQTYLPLDKLNFSASVMPR</sequence>
<comment type="caution">
    <text evidence="1">The sequence shown here is derived from an EMBL/GenBank/DDBJ whole genome shotgun (WGS) entry which is preliminary data.</text>
</comment>
<reference evidence="2" key="1">
    <citation type="journal article" date="2018" name="Gigascience">
        <title>Genome assembly of the Pink Ipe (Handroanthus impetiginosus, Bignoniaceae), a highly valued, ecologically keystone Neotropical timber forest tree.</title>
        <authorList>
            <person name="Silva-Junior O.B."/>
            <person name="Grattapaglia D."/>
            <person name="Novaes E."/>
            <person name="Collevatti R.G."/>
        </authorList>
    </citation>
    <scope>NUCLEOTIDE SEQUENCE [LARGE SCALE GENOMIC DNA]</scope>
    <source>
        <strain evidence="2">cv. UFG-1</strain>
    </source>
</reference>
<evidence type="ECO:0000313" key="1">
    <source>
        <dbReference type="EMBL" id="PIN10658.1"/>
    </source>
</evidence>
<name>A0A2G9GZG4_9LAMI</name>
<evidence type="ECO:0000313" key="2">
    <source>
        <dbReference type="Proteomes" id="UP000231279"/>
    </source>
</evidence>
<protein>
    <submittedName>
        <fullName evidence="1">Uncharacterized protein</fullName>
    </submittedName>
</protein>
<proteinExistence type="predicted"/>
<dbReference type="Proteomes" id="UP000231279">
    <property type="component" value="Unassembled WGS sequence"/>
</dbReference>